<protein>
    <recommendedName>
        <fullName evidence="2">Protein kinase domain-containing protein</fullName>
    </recommendedName>
</protein>
<dbReference type="Gene3D" id="1.10.510.10">
    <property type="entry name" value="Transferase(Phosphotransferase) domain 1"/>
    <property type="match status" value="1"/>
</dbReference>
<dbReference type="SUPFAM" id="SSF56112">
    <property type="entry name" value="Protein kinase-like (PK-like)"/>
    <property type="match status" value="1"/>
</dbReference>
<dbReference type="EMBL" id="JAFIQS010000001">
    <property type="protein sequence ID" value="KAG5173676.1"/>
    <property type="molecule type" value="Genomic_DNA"/>
</dbReference>
<dbReference type="GO" id="GO:0004672">
    <property type="term" value="F:protein kinase activity"/>
    <property type="evidence" value="ECO:0007669"/>
    <property type="project" value="InterPro"/>
</dbReference>
<proteinExistence type="predicted"/>
<dbReference type="AlphaFoldDB" id="A0A8H8CQ55"/>
<dbReference type="PANTHER" id="PTHR38248">
    <property type="entry name" value="FUNK1 6"/>
    <property type="match status" value="1"/>
</dbReference>
<organism evidence="3">
    <name type="scientific">Psilocybe cubensis</name>
    <name type="common">Psychedelic mushroom</name>
    <name type="synonym">Stropharia cubensis</name>
    <dbReference type="NCBI Taxonomy" id="181762"/>
    <lineage>
        <taxon>Eukaryota</taxon>
        <taxon>Fungi</taxon>
        <taxon>Dikarya</taxon>
        <taxon>Basidiomycota</taxon>
        <taxon>Agaricomycotina</taxon>
        <taxon>Agaricomycetes</taxon>
        <taxon>Agaricomycetidae</taxon>
        <taxon>Agaricales</taxon>
        <taxon>Agaricineae</taxon>
        <taxon>Strophariaceae</taxon>
        <taxon>Psilocybe</taxon>
    </lineage>
</organism>
<dbReference type="PROSITE" id="PS00109">
    <property type="entry name" value="PROTEIN_KINASE_TYR"/>
    <property type="match status" value="1"/>
</dbReference>
<feature type="compositionally biased region" description="Low complexity" evidence="1">
    <location>
        <begin position="313"/>
        <end position="322"/>
    </location>
</feature>
<dbReference type="InterPro" id="IPR000719">
    <property type="entry name" value="Prot_kinase_dom"/>
</dbReference>
<gene>
    <name evidence="3" type="ORF">JR316_000333</name>
</gene>
<name>A0A8H8CQ55_PSICU</name>
<dbReference type="InterPro" id="IPR008266">
    <property type="entry name" value="Tyr_kinase_AS"/>
</dbReference>
<comment type="caution">
    <text evidence="3">The sequence shown here is derived from an EMBL/GenBank/DDBJ whole genome shotgun (WGS) entry which is preliminary data.</text>
</comment>
<dbReference type="InterPro" id="IPR040976">
    <property type="entry name" value="Pkinase_fungal"/>
</dbReference>
<dbReference type="Pfam" id="PF17667">
    <property type="entry name" value="Pkinase_fungal"/>
    <property type="match status" value="1"/>
</dbReference>
<reference evidence="3" key="1">
    <citation type="submission" date="2021-02" db="EMBL/GenBank/DDBJ databases">
        <title>Psilocybe cubensis genome.</title>
        <authorList>
            <person name="Mckernan K.J."/>
            <person name="Crawford S."/>
            <person name="Trippe A."/>
            <person name="Kane L.T."/>
            <person name="Mclaughlin S."/>
        </authorList>
    </citation>
    <scope>NUCLEOTIDE SEQUENCE [LARGE SCALE GENOMIC DNA]</scope>
    <source>
        <strain evidence="3">MGC-MH-2018</strain>
    </source>
</reference>
<sequence>MQPQQTKTYLVAKPHIPKCGSWAERTTKFQHYTVAFNKNAKPLTQFSHIRELLTAFTDAVHAHHEAFESARMLHRDISSDNIMIDENSRGLLVDWDQNKSTIGQQASLPERTGTWPFMAYRLIGEREDDASPTHVKDYDLESFCQSIVTIKSLMRGVYNDVLHTETGTWCSETKYDRILNTHTVRKQKFTSRPLETILRKYQQIISNRYQLEDRDKRAFMLWHEQVLNDFPDATESQVCQKLDKIIREHIHFPDVRASHLLSLYLKKGWALQLCRDVCSTTTEADWKIGGSNKFRPELFTFQQSSRNKRKSDSQYGMSSSSDSDTKKHLQTKRSRKDPPHS</sequence>
<accession>A0A8H8CQ55</accession>
<evidence type="ECO:0000259" key="2">
    <source>
        <dbReference type="PROSITE" id="PS50011"/>
    </source>
</evidence>
<dbReference type="OrthoDB" id="2747778at2759"/>
<evidence type="ECO:0000313" key="3">
    <source>
        <dbReference type="EMBL" id="KAG5173676.1"/>
    </source>
</evidence>
<feature type="region of interest" description="Disordered" evidence="1">
    <location>
        <begin position="302"/>
        <end position="341"/>
    </location>
</feature>
<feature type="domain" description="Protein kinase" evidence="2">
    <location>
        <begin position="1"/>
        <end position="220"/>
    </location>
</feature>
<evidence type="ECO:0000256" key="1">
    <source>
        <dbReference type="SAM" id="MobiDB-lite"/>
    </source>
</evidence>
<dbReference type="PANTHER" id="PTHR38248:SF2">
    <property type="entry name" value="FUNK1 11"/>
    <property type="match status" value="1"/>
</dbReference>
<dbReference type="InterPro" id="IPR011009">
    <property type="entry name" value="Kinase-like_dom_sf"/>
</dbReference>
<dbReference type="PROSITE" id="PS50011">
    <property type="entry name" value="PROTEIN_KINASE_DOM"/>
    <property type="match status" value="1"/>
</dbReference>
<dbReference type="GO" id="GO:0005524">
    <property type="term" value="F:ATP binding"/>
    <property type="evidence" value="ECO:0007669"/>
    <property type="project" value="InterPro"/>
</dbReference>